<keyword evidence="1" id="KW-0812">Transmembrane</keyword>
<feature type="transmembrane region" description="Helical" evidence="1">
    <location>
        <begin position="35"/>
        <end position="62"/>
    </location>
</feature>
<dbReference type="PANTHER" id="PTHR30093:SF2">
    <property type="entry name" value="TYPE II SECRETION SYSTEM PROTEIN H"/>
    <property type="match status" value="1"/>
</dbReference>
<protein>
    <recommendedName>
        <fullName evidence="2">DUF1559 domain-containing protein</fullName>
    </recommendedName>
</protein>
<dbReference type="InterPro" id="IPR045584">
    <property type="entry name" value="Pilin-like"/>
</dbReference>
<dbReference type="EMBL" id="LECT01000046">
    <property type="protein sequence ID" value="KLU02099.1"/>
    <property type="molecule type" value="Genomic_DNA"/>
</dbReference>
<dbReference type="AlphaFoldDB" id="A0A0J1E9E6"/>
<dbReference type="PANTHER" id="PTHR30093">
    <property type="entry name" value="GENERAL SECRETION PATHWAY PROTEIN G"/>
    <property type="match status" value="1"/>
</dbReference>
<evidence type="ECO:0000259" key="2">
    <source>
        <dbReference type="Pfam" id="PF07596"/>
    </source>
</evidence>
<evidence type="ECO:0000256" key="1">
    <source>
        <dbReference type="SAM" id="Phobius"/>
    </source>
</evidence>
<keyword evidence="1" id="KW-1133">Transmembrane helix</keyword>
<reference evidence="3" key="1">
    <citation type="submission" date="2015-05" db="EMBL/GenBank/DDBJ databases">
        <title>Permanent draft genome of Rhodopirellula islandicus K833.</title>
        <authorList>
            <person name="Kizina J."/>
            <person name="Richter M."/>
            <person name="Glockner F.O."/>
            <person name="Harder J."/>
        </authorList>
    </citation>
    <scope>NUCLEOTIDE SEQUENCE [LARGE SCALE GENOMIC DNA]</scope>
    <source>
        <strain evidence="3">K833</strain>
    </source>
</reference>
<dbReference type="NCBIfam" id="TIGR04294">
    <property type="entry name" value="pre_pil_HX9DG"/>
    <property type="match status" value="1"/>
</dbReference>
<dbReference type="InterPro" id="IPR011453">
    <property type="entry name" value="DUF1559"/>
</dbReference>
<name>A0A0J1E9E6_RHOIS</name>
<evidence type="ECO:0000313" key="4">
    <source>
        <dbReference type="Proteomes" id="UP000036367"/>
    </source>
</evidence>
<organism evidence="3 4">
    <name type="scientific">Rhodopirellula islandica</name>
    <dbReference type="NCBI Taxonomy" id="595434"/>
    <lineage>
        <taxon>Bacteria</taxon>
        <taxon>Pseudomonadati</taxon>
        <taxon>Planctomycetota</taxon>
        <taxon>Planctomycetia</taxon>
        <taxon>Pirellulales</taxon>
        <taxon>Pirellulaceae</taxon>
        <taxon>Rhodopirellula</taxon>
    </lineage>
</organism>
<feature type="domain" description="DUF1559" evidence="2">
    <location>
        <begin position="64"/>
        <end position="209"/>
    </location>
</feature>
<dbReference type="RefSeq" id="WP_047816864.1">
    <property type="nucleotide sequence ID" value="NZ_LECT01000046.1"/>
</dbReference>
<sequence>MSGSPDPLVPENPYAETMPVEAQVVGQSGFNSGCWIAPLLGFALVGVLVCGGILVGLMLPAVEAAREAARRMSCSNNMKQIGLALHNYHAAYKQLPPAYTVDEDGNKLHSWRVAILPFMEQQALYQQIDLSKPWDAPENAVVASTVVSAYACPSKVGDPLMTTYVAVVDPSGMFEGAIPTEFKQATDGLSNTILLVETEHENEVHWMSPEDIDLQTLLARSEDDSHQGGGHVVLGDGAVQFITNSIEVGLLEALVTKDGGEGFSGL</sequence>
<dbReference type="OrthoDB" id="285651at2"/>
<gene>
    <name evidence="3" type="ORF">RISK_005925</name>
</gene>
<comment type="caution">
    <text evidence="3">The sequence shown here is derived from an EMBL/GenBank/DDBJ whole genome shotgun (WGS) entry which is preliminary data.</text>
</comment>
<evidence type="ECO:0000313" key="3">
    <source>
        <dbReference type="EMBL" id="KLU02099.1"/>
    </source>
</evidence>
<dbReference type="InterPro" id="IPR027558">
    <property type="entry name" value="Pre_pil_HX9DG_C"/>
</dbReference>
<dbReference type="Proteomes" id="UP000036367">
    <property type="component" value="Unassembled WGS sequence"/>
</dbReference>
<dbReference type="SUPFAM" id="SSF54523">
    <property type="entry name" value="Pili subunits"/>
    <property type="match status" value="1"/>
</dbReference>
<keyword evidence="1" id="KW-0472">Membrane</keyword>
<keyword evidence="4" id="KW-1185">Reference proteome</keyword>
<dbReference type="PATRIC" id="fig|595434.4.peg.5628"/>
<accession>A0A0J1E9E6</accession>
<proteinExistence type="predicted"/>
<dbReference type="STRING" id="595434.RISK_005925"/>
<dbReference type="Pfam" id="PF07596">
    <property type="entry name" value="SBP_bac_10"/>
    <property type="match status" value="1"/>
</dbReference>